<gene>
    <name evidence="2" type="ORF">Sviol_22900</name>
    <name evidence="3" type="ORF">Sviol_22950</name>
</gene>
<reference evidence="2" key="1">
    <citation type="submission" date="2024-05" db="EMBL/GenBank/DDBJ databases">
        <title>Whole genome shotgun sequence of Streptomyces violascens NBRC 12920.</title>
        <authorList>
            <person name="Komaki H."/>
            <person name="Tamura T."/>
        </authorList>
    </citation>
    <scope>NUCLEOTIDE SEQUENCE</scope>
    <source>
        <strain evidence="2">NBRC 12920</strain>
    </source>
</reference>
<protein>
    <recommendedName>
        <fullName evidence="5">Transposase</fullName>
    </recommendedName>
</protein>
<dbReference type="EMBL" id="BNDY01000002">
    <property type="protein sequence ID" value="GHI37887.1"/>
    <property type="molecule type" value="Genomic_DNA"/>
</dbReference>
<keyword evidence="4" id="KW-1185">Reference proteome</keyword>
<evidence type="ECO:0000313" key="3">
    <source>
        <dbReference type="EMBL" id="GHI37887.1"/>
    </source>
</evidence>
<evidence type="ECO:0000313" key="4">
    <source>
        <dbReference type="Proteomes" id="UP001050808"/>
    </source>
</evidence>
<evidence type="ECO:0000256" key="1">
    <source>
        <dbReference type="SAM" id="MobiDB-lite"/>
    </source>
</evidence>
<sequence>MSLVSEGLKWLMRPVTCDKRGRLVAVRPLQGAGPLSQGTLRGREESQGASAIPALGSDS</sequence>
<comment type="caution">
    <text evidence="2">The sequence shown here is derived from an EMBL/GenBank/DDBJ whole genome shotgun (WGS) entry which is preliminary data.</text>
</comment>
<evidence type="ECO:0000313" key="2">
    <source>
        <dbReference type="EMBL" id="GHI37882.1"/>
    </source>
</evidence>
<dbReference type="EMBL" id="BNDY01000002">
    <property type="protein sequence ID" value="GHI37882.1"/>
    <property type="molecule type" value="Genomic_DNA"/>
</dbReference>
<dbReference type="Proteomes" id="UP001050808">
    <property type="component" value="Unassembled WGS sequence"/>
</dbReference>
<organism evidence="2 4">
    <name type="scientific">Streptomyces violascens</name>
    <dbReference type="NCBI Taxonomy" id="67381"/>
    <lineage>
        <taxon>Bacteria</taxon>
        <taxon>Bacillati</taxon>
        <taxon>Actinomycetota</taxon>
        <taxon>Actinomycetes</taxon>
        <taxon>Kitasatosporales</taxon>
        <taxon>Streptomycetaceae</taxon>
        <taxon>Streptomyces</taxon>
    </lineage>
</organism>
<evidence type="ECO:0008006" key="5">
    <source>
        <dbReference type="Google" id="ProtNLM"/>
    </source>
</evidence>
<proteinExistence type="predicted"/>
<name>A0ABQ3QKS2_9ACTN</name>
<feature type="region of interest" description="Disordered" evidence="1">
    <location>
        <begin position="32"/>
        <end position="59"/>
    </location>
</feature>
<accession>A0ABQ3QKS2</accession>